<comment type="caution">
    <text evidence="2">The sequence shown here is derived from an EMBL/GenBank/DDBJ whole genome shotgun (WGS) entry which is preliminary data.</text>
</comment>
<proteinExistence type="predicted"/>
<dbReference type="HOGENOM" id="CLU_136910_0_0_1"/>
<organism evidence="2 3">
    <name type="scientific">Metarhizium robertsii</name>
    <dbReference type="NCBI Taxonomy" id="568076"/>
    <lineage>
        <taxon>Eukaryota</taxon>
        <taxon>Fungi</taxon>
        <taxon>Dikarya</taxon>
        <taxon>Ascomycota</taxon>
        <taxon>Pezizomycotina</taxon>
        <taxon>Sordariomycetes</taxon>
        <taxon>Hypocreomycetidae</taxon>
        <taxon>Hypocreales</taxon>
        <taxon>Clavicipitaceae</taxon>
        <taxon>Metarhizium</taxon>
    </lineage>
</organism>
<dbReference type="OrthoDB" id="4939944at2759"/>
<reference evidence="2 3" key="1">
    <citation type="submission" date="2014-02" db="EMBL/GenBank/DDBJ databases">
        <title>The genome sequence of the entomopathogenic fungus Metarhizium robertsii ARSEF 2575.</title>
        <authorList>
            <person name="Giuliano Garisto Donzelli B."/>
            <person name="Roe B.A."/>
            <person name="Macmil S.L."/>
            <person name="Krasnoff S.B."/>
            <person name="Gibson D.M."/>
        </authorList>
    </citation>
    <scope>NUCLEOTIDE SEQUENCE [LARGE SCALE GENOMIC DNA]</scope>
    <source>
        <strain evidence="2 3">ARSEF 2575</strain>
    </source>
</reference>
<feature type="compositionally biased region" description="Polar residues" evidence="1">
    <location>
        <begin position="1"/>
        <end position="25"/>
    </location>
</feature>
<dbReference type="EMBL" id="JELW01000036">
    <property type="protein sequence ID" value="EXU97540.1"/>
    <property type="molecule type" value="Genomic_DNA"/>
</dbReference>
<evidence type="ECO:0000256" key="1">
    <source>
        <dbReference type="SAM" id="MobiDB-lite"/>
    </source>
</evidence>
<sequence length="113" mass="12248">MPNDISSDTATASGSQAKAKTLQSEPPSTATTASQQATSHPTKNLRCIDNDAKFIQRHAEQGTTHLVEELQCLDSDPEFAAPHGAQEPATPTKKKIRCIDNDPKFVQRHGKQP</sequence>
<protein>
    <submittedName>
        <fullName evidence="2">Uncharacterized protein</fullName>
    </submittedName>
</protein>
<evidence type="ECO:0000313" key="3">
    <source>
        <dbReference type="Proteomes" id="UP000030151"/>
    </source>
</evidence>
<evidence type="ECO:0000313" key="2">
    <source>
        <dbReference type="EMBL" id="EXU97540.1"/>
    </source>
</evidence>
<accession>A0A014PLQ9</accession>
<name>A0A014PLQ9_9HYPO</name>
<dbReference type="Proteomes" id="UP000030151">
    <property type="component" value="Unassembled WGS sequence"/>
</dbReference>
<gene>
    <name evidence="2" type="ORF">X797_009449</name>
</gene>
<feature type="region of interest" description="Disordered" evidence="1">
    <location>
        <begin position="1"/>
        <end position="45"/>
    </location>
</feature>
<dbReference type="AlphaFoldDB" id="A0A014PLQ9"/>
<feature type="compositionally biased region" description="Low complexity" evidence="1">
    <location>
        <begin position="26"/>
        <end position="42"/>
    </location>
</feature>